<dbReference type="PROSITE" id="PS50937">
    <property type="entry name" value="HTH_MERR_2"/>
    <property type="match status" value="1"/>
</dbReference>
<evidence type="ECO:0000313" key="4">
    <source>
        <dbReference type="EMBL" id="MBU5677680.1"/>
    </source>
</evidence>
<evidence type="ECO:0000259" key="3">
    <source>
        <dbReference type="PROSITE" id="PS50937"/>
    </source>
</evidence>
<name>A0ABS6G5A8_9FIRM</name>
<dbReference type="EMBL" id="JAHLQK010000006">
    <property type="protein sequence ID" value="MBU5677680.1"/>
    <property type="molecule type" value="Genomic_DNA"/>
</dbReference>
<keyword evidence="1" id="KW-0805">Transcription regulation</keyword>
<evidence type="ECO:0000256" key="2">
    <source>
        <dbReference type="ARBA" id="ARBA00023163"/>
    </source>
</evidence>
<dbReference type="PANTHER" id="PTHR30204:SF69">
    <property type="entry name" value="MERR-FAMILY TRANSCRIPTIONAL REGULATOR"/>
    <property type="match status" value="1"/>
</dbReference>
<evidence type="ECO:0000256" key="1">
    <source>
        <dbReference type="ARBA" id="ARBA00023015"/>
    </source>
</evidence>
<dbReference type="InterPro" id="IPR047057">
    <property type="entry name" value="MerR_fam"/>
</dbReference>
<comment type="caution">
    <text evidence="4">The sequence shown here is derived from an EMBL/GenBank/DDBJ whole genome shotgun (WGS) entry which is preliminary data.</text>
</comment>
<sequence length="306" mass="35570">MLRIGEIAKKFDISNRTLRYWEEEGIISSIRTENGYRFYDDENAVRIKQIILLRKLRMPIADIERVFISDGYDIAIDALTSHLEKLKQEAIVITSLSTVLEKLIRQIKAGKNLNQVFLYLEKQSKTIDSEIEKALQIVLSERKNNMSVNQLSDVRIVRLPGMTIASYRAESETPEKDCSNVMNKFILENSLHKKSGFRHFGFNNPSPSENNPVYGYEIWVSIPEDFNVPKPLEKKQFEGGLYASITTKMGEIGERWQQLYSWVKNNDKYDVDFSFQWLEECSDFETFISSDESAQQLDLLEPIKLR</sequence>
<dbReference type="Pfam" id="PF14526">
    <property type="entry name" value="Cass2"/>
    <property type="match status" value="1"/>
</dbReference>
<dbReference type="InterPro" id="IPR029441">
    <property type="entry name" value="Cass2"/>
</dbReference>
<keyword evidence="2" id="KW-0804">Transcription</keyword>
<dbReference type="CDD" id="cd00592">
    <property type="entry name" value="HTH_MerR-like"/>
    <property type="match status" value="1"/>
</dbReference>
<dbReference type="RefSeq" id="WP_216418614.1">
    <property type="nucleotide sequence ID" value="NZ_JAHLQK010000006.1"/>
</dbReference>
<dbReference type="InterPro" id="IPR010499">
    <property type="entry name" value="AraC_E-bd"/>
</dbReference>
<gene>
    <name evidence="4" type="ORF">KQI88_14760</name>
</gene>
<dbReference type="Pfam" id="PF13411">
    <property type="entry name" value="MerR_1"/>
    <property type="match status" value="1"/>
</dbReference>
<dbReference type="PANTHER" id="PTHR30204">
    <property type="entry name" value="REDOX-CYCLING DRUG-SENSING TRANSCRIPTIONAL ACTIVATOR SOXR"/>
    <property type="match status" value="1"/>
</dbReference>
<accession>A0ABS6G5A8</accession>
<reference evidence="4 5" key="1">
    <citation type="submission" date="2021-06" db="EMBL/GenBank/DDBJ databases">
        <authorList>
            <person name="Sun Q."/>
            <person name="Li D."/>
        </authorList>
    </citation>
    <scope>NUCLEOTIDE SEQUENCE [LARGE SCALE GENOMIC DNA]</scope>
    <source>
        <strain evidence="4 5">MSJ-5</strain>
    </source>
</reference>
<evidence type="ECO:0000313" key="5">
    <source>
        <dbReference type="Proteomes" id="UP000779508"/>
    </source>
</evidence>
<dbReference type="SMART" id="SM00871">
    <property type="entry name" value="AraC_E_bind"/>
    <property type="match status" value="1"/>
</dbReference>
<dbReference type="Proteomes" id="UP000779508">
    <property type="component" value="Unassembled WGS sequence"/>
</dbReference>
<dbReference type="SMART" id="SM00422">
    <property type="entry name" value="HTH_MERR"/>
    <property type="match status" value="1"/>
</dbReference>
<keyword evidence="5" id="KW-1185">Reference proteome</keyword>
<proteinExistence type="predicted"/>
<dbReference type="InterPro" id="IPR000551">
    <property type="entry name" value="MerR-type_HTH_dom"/>
</dbReference>
<organism evidence="4 5">
    <name type="scientific">Alkaliphilus flagellatus</name>
    <dbReference type="NCBI Taxonomy" id="2841507"/>
    <lineage>
        <taxon>Bacteria</taxon>
        <taxon>Bacillati</taxon>
        <taxon>Bacillota</taxon>
        <taxon>Clostridia</taxon>
        <taxon>Peptostreptococcales</taxon>
        <taxon>Natronincolaceae</taxon>
        <taxon>Alkaliphilus</taxon>
    </lineage>
</organism>
<protein>
    <submittedName>
        <fullName evidence="4">Effector binding domain-containing protein</fullName>
    </submittedName>
</protein>
<feature type="domain" description="HTH merR-type" evidence="3">
    <location>
        <begin position="1"/>
        <end position="69"/>
    </location>
</feature>